<proteinExistence type="predicted"/>
<feature type="transmembrane region" description="Helical" evidence="1">
    <location>
        <begin position="42"/>
        <end position="60"/>
    </location>
</feature>
<keyword evidence="1" id="KW-1133">Transmembrane helix</keyword>
<accession>A0A382QKH9</accession>
<feature type="non-terminal residue" evidence="2">
    <location>
        <position position="164"/>
    </location>
</feature>
<organism evidence="2">
    <name type="scientific">marine metagenome</name>
    <dbReference type="NCBI Taxonomy" id="408172"/>
    <lineage>
        <taxon>unclassified sequences</taxon>
        <taxon>metagenomes</taxon>
        <taxon>ecological metagenomes</taxon>
    </lineage>
</organism>
<feature type="non-terminal residue" evidence="2">
    <location>
        <position position="1"/>
    </location>
</feature>
<name>A0A382QKH9_9ZZZZ</name>
<keyword evidence="1" id="KW-0472">Membrane</keyword>
<dbReference type="EMBL" id="UINC01114474">
    <property type="protein sequence ID" value="SVC84801.1"/>
    <property type="molecule type" value="Genomic_DNA"/>
</dbReference>
<feature type="transmembrane region" description="Helical" evidence="1">
    <location>
        <begin position="105"/>
        <end position="130"/>
    </location>
</feature>
<gene>
    <name evidence="2" type="ORF">METZ01_LOCUS337655</name>
</gene>
<protein>
    <recommendedName>
        <fullName evidence="3">Na+/H+ antiporter NhaC-like C-terminal domain-containing protein</fullName>
    </recommendedName>
</protein>
<dbReference type="AlphaFoldDB" id="A0A382QKH9"/>
<feature type="transmembrane region" description="Helical" evidence="1">
    <location>
        <begin position="17"/>
        <end position="36"/>
    </location>
</feature>
<feature type="transmembrane region" description="Helical" evidence="1">
    <location>
        <begin position="67"/>
        <end position="85"/>
    </location>
</feature>
<reference evidence="2" key="1">
    <citation type="submission" date="2018-05" db="EMBL/GenBank/DDBJ databases">
        <authorList>
            <person name="Lanie J.A."/>
            <person name="Ng W.-L."/>
            <person name="Kazmierczak K.M."/>
            <person name="Andrzejewski T.M."/>
            <person name="Davidsen T.M."/>
            <person name="Wayne K.J."/>
            <person name="Tettelin H."/>
            <person name="Glass J.I."/>
            <person name="Rusch D."/>
            <person name="Podicherti R."/>
            <person name="Tsui H.-C.T."/>
            <person name="Winkler M.E."/>
        </authorList>
    </citation>
    <scope>NUCLEOTIDE SEQUENCE</scope>
</reference>
<sequence>MKGTSDNLNPKNPKLKISISIAVFVLICLFAIWGASQFNQVGIVWYSVVPPLLAITMAIATNRLLTSLGVAVGIGIILSSVQKNVGFEMPWFLILGSEGWSISKSVIGTFNLSVIIFIVLILSMISVMIISGGMQGVINWLSQFAKGSRSTQLVTVLMGLAIFI</sequence>
<keyword evidence="1" id="KW-0812">Transmembrane</keyword>
<evidence type="ECO:0008006" key="3">
    <source>
        <dbReference type="Google" id="ProtNLM"/>
    </source>
</evidence>
<evidence type="ECO:0000313" key="2">
    <source>
        <dbReference type="EMBL" id="SVC84801.1"/>
    </source>
</evidence>
<dbReference type="PANTHER" id="PTHR43478">
    <property type="entry name" value="NA+/H+ ANTIPORTER-RELATED"/>
    <property type="match status" value="1"/>
</dbReference>
<evidence type="ECO:0000256" key="1">
    <source>
        <dbReference type="SAM" id="Phobius"/>
    </source>
</evidence>
<dbReference type="PANTHER" id="PTHR43478:SF1">
    <property type="entry name" value="NA+_H+ ANTIPORTER NHAC-LIKE C-TERMINAL DOMAIN-CONTAINING PROTEIN"/>
    <property type="match status" value="1"/>
</dbReference>